<comment type="subunit">
    <text evidence="3">Constitutively interacts with CASP4; required for the localization of procaspase 4 to the ER.</text>
</comment>
<evidence type="ECO:0000313" key="13">
    <source>
        <dbReference type="Proteomes" id="UP000001593"/>
    </source>
</evidence>
<dbReference type="GO" id="GO:0005789">
    <property type="term" value="C:endoplasmic reticulum membrane"/>
    <property type="evidence" value="ECO:0007669"/>
    <property type="project" value="UniProtKB-SubCell"/>
</dbReference>
<keyword evidence="4" id="KW-0812">Transmembrane</keyword>
<feature type="region of interest" description="Disordered" evidence="11">
    <location>
        <begin position="327"/>
        <end position="363"/>
    </location>
</feature>
<dbReference type="AlphaFoldDB" id="A7SEU8"/>
<dbReference type="EMBL" id="DS469639">
    <property type="protein sequence ID" value="EDO37793.1"/>
    <property type="molecule type" value="Genomic_DNA"/>
</dbReference>
<feature type="compositionally biased region" description="Basic residues" evidence="11">
    <location>
        <begin position="331"/>
        <end position="342"/>
    </location>
</feature>
<accession>A7SEU8</accession>
<dbReference type="PANTHER" id="PTHR13448:SF0">
    <property type="entry name" value="TRANSMEMBRANE PROTEIN 214"/>
    <property type="match status" value="1"/>
</dbReference>
<gene>
    <name evidence="12" type="ORF">NEMVEDRAFT_v1g244785</name>
</gene>
<evidence type="ECO:0000256" key="7">
    <source>
        <dbReference type="ARBA" id="ARBA00022989"/>
    </source>
</evidence>
<organism evidence="12 13">
    <name type="scientific">Nematostella vectensis</name>
    <name type="common">Starlet sea anemone</name>
    <dbReference type="NCBI Taxonomy" id="45351"/>
    <lineage>
        <taxon>Eukaryota</taxon>
        <taxon>Metazoa</taxon>
        <taxon>Cnidaria</taxon>
        <taxon>Anthozoa</taxon>
        <taxon>Hexacorallia</taxon>
        <taxon>Actiniaria</taxon>
        <taxon>Edwardsiidae</taxon>
        <taxon>Nematostella</taxon>
    </lineage>
</organism>
<dbReference type="InParanoid" id="A7SEU8"/>
<evidence type="ECO:0000256" key="6">
    <source>
        <dbReference type="ARBA" id="ARBA00022824"/>
    </source>
</evidence>
<feature type="compositionally biased region" description="Low complexity" evidence="11">
    <location>
        <begin position="1"/>
        <end position="10"/>
    </location>
</feature>
<dbReference type="OMA" id="ASNQWEV"/>
<dbReference type="HOGENOM" id="CLU_025330_1_0_1"/>
<dbReference type="GO" id="GO:0006915">
    <property type="term" value="P:apoptotic process"/>
    <property type="evidence" value="ECO:0007669"/>
    <property type="project" value="UniProtKB-KW"/>
</dbReference>
<evidence type="ECO:0000256" key="9">
    <source>
        <dbReference type="ARBA" id="ARBA00023180"/>
    </source>
</evidence>
<evidence type="ECO:0000256" key="8">
    <source>
        <dbReference type="ARBA" id="ARBA00023136"/>
    </source>
</evidence>
<evidence type="ECO:0000256" key="5">
    <source>
        <dbReference type="ARBA" id="ARBA00022703"/>
    </source>
</evidence>
<keyword evidence="7" id="KW-1133">Transmembrane helix</keyword>
<feature type="compositionally biased region" description="Basic and acidic residues" evidence="11">
    <location>
        <begin position="351"/>
        <end position="361"/>
    </location>
</feature>
<protein>
    <recommendedName>
        <fullName evidence="14">Transmembrane protein 214</fullName>
    </recommendedName>
</protein>
<comment type="subcellular location">
    <subcellularLocation>
        <location evidence="1">Endoplasmic reticulum membrane</location>
        <topology evidence="1">Multi-pass membrane protein</topology>
    </subcellularLocation>
</comment>
<dbReference type="eggNOG" id="KOG4467">
    <property type="taxonomic scope" value="Eukaryota"/>
</dbReference>
<dbReference type="InterPro" id="IPR019308">
    <property type="entry name" value="TMEM214"/>
</dbReference>
<evidence type="ECO:0000256" key="4">
    <source>
        <dbReference type="ARBA" id="ARBA00022692"/>
    </source>
</evidence>
<dbReference type="Proteomes" id="UP000001593">
    <property type="component" value="Unassembled WGS sequence"/>
</dbReference>
<evidence type="ECO:0008006" key="14">
    <source>
        <dbReference type="Google" id="ProtNLM"/>
    </source>
</evidence>
<evidence type="ECO:0000256" key="10">
    <source>
        <dbReference type="ARBA" id="ARBA00024938"/>
    </source>
</evidence>
<keyword evidence="6" id="KW-0256">Endoplasmic reticulum</keyword>
<keyword evidence="8" id="KW-0472">Membrane</keyword>
<evidence type="ECO:0000256" key="2">
    <source>
        <dbReference type="ARBA" id="ARBA00007984"/>
    </source>
</evidence>
<name>A7SEU8_NEMVE</name>
<dbReference type="GO" id="GO:0005794">
    <property type="term" value="C:Golgi apparatus"/>
    <property type="evidence" value="ECO:0000318"/>
    <property type="project" value="GO_Central"/>
</dbReference>
<feature type="region of interest" description="Disordered" evidence="11">
    <location>
        <begin position="1"/>
        <end position="105"/>
    </location>
</feature>
<evidence type="ECO:0000313" key="12">
    <source>
        <dbReference type="EMBL" id="EDO37793.1"/>
    </source>
</evidence>
<comment type="similarity">
    <text evidence="2">Belongs to the TMEM214 family.</text>
</comment>
<comment type="function">
    <text evidence="10">Critical mediator, in cooperation with CASP4, of endoplasmic reticulum-stress induced apoptosis. Required or the activation of CASP4 following endoplasmic reticulum stress.</text>
</comment>
<dbReference type="Pfam" id="PF10151">
    <property type="entry name" value="TMEM214"/>
    <property type="match status" value="2"/>
</dbReference>
<dbReference type="PANTHER" id="PTHR13448">
    <property type="entry name" value="TRANSMEMBRANE PROTEIN 214"/>
    <property type="match status" value="1"/>
</dbReference>
<feature type="compositionally biased region" description="Basic and acidic residues" evidence="11">
    <location>
        <begin position="76"/>
        <end position="85"/>
    </location>
</feature>
<keyword evidence="5" id="KW-0053">Apoptosis</keyword>
<dbReference type="PhylomeDB" id="A7SEU8"/>
<evidence type="ECO:0000256" key="11">
    <source>
        <dbReference type="SAM" id="MobiDB-lite"/>
    </source>
</evidence>
<evidence type="ECO:0000256" key="1">
    <source>
        <dbReference type="ARBA" id="ARBA00004477"/>
    </source>
</evidence>
<dbReference type="STRING" id="45351.A7SEU8"/>
<evidence type="ECO:0000256" key="3">
    <source>
        <dbReference type="ARBA" id="ARBA00011720"/>
    </source>
</evidence>
<proteinExistence type="inferred from homology"/>
<keyword evidence="9" id="KW-0325">Glycoprotein</keyword>
<reference evidence="12 13" key="1">
    <citation type="journal article" date="2007" name="Science">
        <title>Sea anemone genome reveals ancestral eumetazoan gene repertoire and genomic organization.</title>
        <authorList>
            <person name="Putnam N.H."/>
            <person name="Srivastava M."/>
            <person name="Hellsten U."/>
            <person name="Dirks B."/>
            <person name="Chapman J."/>
            <person name="Salamov A."/>
            <person name="Terry A."/>
            <person name="Shapiro H."/>
            <person name="Lindquist E."/>
            <person name="Kapitonov V.V."/>
            <person name="Jurka J."/>
            <person name="Genikhovich G."/>
            <person name="Grigoriev I.V."/>
            <person name="Lucas S.M."/>
            <person name="Steele R.E."/>
            <person name="Finnerty J.R."/>
            <person name="Technau U."/>
            <person name="Martindale M.Q."/>
            <person name="Rokhsar D.S."/>
        </authorList>
    </citation>
    <scope>NUCLEOTIDE SEQUENCE [LARGE SCALE GENOMIC DNA]</scope>
    <source>
        <strain evidence="13">CH2 X CH6</strain>
    </source>
</reference>
<sequence>MASAGKWEVVGKGGKKRQHNDKKKEKFSSADAPKLDVASPVPEAETIYQAFDIHDKKQQNKNNHFDPYAEASNDNESQKNQEPKKTVIKRKAPPPKPPKPEQQQLEEALQKVELDQLRNVLAKDQEAFPNNPSLWLKDLASYIHLHLQNVPERDPVFEDKPKDYPMCLLKKDVKGVLMNALKKSSETTLEIFFQYCMNEMVQEMSRGHSVYGLQLMIQCAVCSSPTLTVSKVDEYEDMLIGRKSRPKEALAIMWALGQLPNNNPTQGMAVWLRVMMPVLSTKQLAKYAISYLEDTLSLCDTRSLPRVLAAQDFLAIMHITFASNSPLTGNHSKRRPIKHNKALKSPPPNGVEHEKDPRDGSKSLQRKMLSMYPKLKAMTFASDPASCGQAYFLHLLALLGGEDLTVEHLTEVLDCLTYCLEKDAASFSLWVEHYPTTLNESSVLLYHIIDTWNTRANKVNKEKVHQAVTSFQVFNSLETSKGKQLPGLENCITACRVVEEKSQQSSCFSVRCLLKLLMLLLIAAVSYDVCRHGGYQGSKTARFAQEYGIEQGTIKAYGHVKHAFDKGNSWVQENYPTYYSKFREYADPAGQYAMDKLTLAGQFIEEQSRPARAYLNKKVPELLERVEKEAPVYWAIVHSHVMHWWNVVWPPTRYYLMIVWAFLHEHVPPLIANIQALVLDLAHKIYLLAPDFFNSVAASLESLGQKIVERFPDVVAVVQEYAVIASNLVMNLVNNVIAWLQSAAASNEDIPVTNQKPFPK</sequence>
<dbReference type="GO" id="GO:0005783">
    <property type="term" value="C:endoplasmic reticulum"/>
    <property type="evidence" value="ECO:0000318"/>
    <property type="project" value="GO_Central"/>
</dbReference>
<keyword evidence="13" id="KW-1185">Reference proteome</keyword>